<dbReference type="PANTHER" id="PTHR30287">
    <property type="entry name" value="MEMBRANE COMPONENT OF PREDICTED ABC SUPERFAMILY METABOLITE UPTAKE TRANSPORTER"/>
    <property type="match status" value="1"/>
</dbReference>
<keyword evidence="4 6" id="KW-1133">Transmembrane helix</keyword>
<organism evidence="9 10">
    <name type="scientific">Chloroflexus islandicus</name>
    <dbReference type="NCBI Taxonomy" id="1707952"/>
    <lineage>
        <taxon>Bacteria</taxon>
        <taxon>Bacillati</taxon>
        <taxon>Chloroflexota</taxon>
        <taxon>Chloroflexia</taxon>
        <taxon>Chloroflexales</taxon>
        <taxon>Chloroflexineae</taxon>
        <taxon>Chloroflexaceae</taxon>
        <taxon>Chloroflexus</taxon>
    </lineage>
</organism>
<name>A0A178M608_9CHLR</name>
<feature type="domain" description="ABC3 transporter permease C-terminal" evidence="7">
    <location>
        <begin position="721"/>
        <end position="838"/>
    </location>
</feature>
<evidence type="ECO:0000259" key="8">
    <source>
        <dbReference type="Pfam" id="PF12704"/>
    </source>
</evidence>
<feature type="transmembrane region" description="Helical" evidence="6">
    <location>
        <begin position="296"/>
        <end position="320"/>
    </location>
</feature>
<dbReference type="InterPro" id="IPR025857">
    <property type="entry name" value="MacB_PCD"/>
</dbReference>
<keyword evidence="5 6" id="KW-0472">Membrane</keyword>
<keyword evidence="2" id="KW-1003">Cell membrane</keyword>
<evidence type="ECO:0000313" key="9">
    <source>
        <dbReference type="EMBL" id="OAN44182.1"/>
    </source>
</evidence>
<proteinExistence type="predicted"/>
<sequence length="845" mass="87862">MLFRSSIRWIVRHPWQMLLCILGVALGVAVVVAIDLANASARRAFQLAGDTVAGQSTHQIIGGPSGLPETVYPELRRRFPALAAAPIVEGYVLAPSLGPGVYQLFGIDPFAEAPFRPYLAGGGAVDVAALLVEPGAALLARANAERAGVQLGDALPIQIGPRAATVQVVGVLEPADDLSRRALAGMIAVDIASAQELLDSVGRLSRIDLIVPESFDLAALAPLLPPGATVQPVAARAGALQQMTAAFELNLTALSLLALIVGMFLIYNTMTFSVVQRRTLWGTLRCVGVSRGQLAGLVLVEALLISILGVAGGLALGVVLGRGLVGLVTQTINDLYFVVTVRDLSIEPAVLLKGAVLGVAATLLAALAPALEAMYTPPRTVLRRSSIEERVRRATPRLAGAGVGLLAIGGVLLAIPAPAGAAGLYVAFGGLFAVVIGSALLTPLALVALMSLLRPALGRVLGLLGRMAARDVVASLSRTAVAVAALMVAVSVTIGVGIMIGSFRQTVINWLEQSLVADIYLSPPSNVANRIDTTLDPALPAALAALPGVESITTFRSVQIDLPTGPTTLVAVDGATEQGRRALRFQQGGDAATWAGWENGAVLISEPLAFRTGLGLGDTLTVRTDRGLRDLPIAGVYYDYASDRGVVRINAAAYRALWDDPAISSLAIYVRDGYDVDTVIEQVRATSAAYGMVLVNSSRALREGTLAVFDRTFAITSVLQLLATIVAFIGILSALMALQLERTRELGVLRANGLTPGQLWGAVLGQTGLMGLASGLLAAPLGLALALVLTYVINKRSFGWTLELAVDPALFGQALAVAIGAALLAGMWPALRMSRISPAVALRDE</sequence>
<feature type="transmembrane region" description="Helical" evidence="6">
    <location>
        <begin position="718"/>
        <end position="738"/>
    </location>
</feature>
<evidence type="ECO:0000256" key="4">
    <source>
        <dbReference type="ARBA" id="ARBA00022989"/>
    </source>
</evidence>
<dbReference type="EMBL" id="LWQS01000071">
    <property type="protein sequence ID" value="OAN44182.1"/>
    <property type="molecule type" value="Genomic_DNA"/>
</dbReference>
<reference evidence="9 10" key="1">
    <citation type="submission" date="2016-04" db="EMBL/GenBank/DDBJ databases">
        <title>Chloroflexus islandicus sp. nov., a thermophilic filamentous anoxygenic phototrophic bacterium from geyser Strokkur (Iceland).</title>
        <authorList>
            <person name="Gaisin V.A."/>
            <person name="Kalashnikov A.M."/>
            <person name="Sukhacheva M.V."/>
            <person name="Grouzdev D.S."/>
            <person name="Ivanov T.M."/>
            <person name="Kuznetsov B."/>
            <person name="Gorlenko V.M."/>
        </authorList>
    </citation>
    <scope>NUCLEOTIDE SEQUENCE [LARGE SCALE GENOMIC DNA]</scope>
    <source>
        <strain evidence="10">isl-2</strain>
    </source>
</reference>
<dbReference type="STRING" id="1707952.A6A03_03295"/>
<dbReference type="PANTHER" id="PTHR30287:SF2">
    <property type="entry name" value="BLL1001 PROTEIN"/>
    <property type="match status" value="1"/>
</dbReference>
<feature type="transmembrane region" description="Helical" evidence="6">
    <location>
        <begin position="759"/>
        <end position="789"/>
    </location>
</feature>
<feature type="domain" description="ABC3 transporter permease C-terminal" evidence="7">
    <location>
        <begin position="254"/>
        <end position="378"/>
    </location>
</feature>
<dbReference type="GO" id="GO:0005886">
    <property type="term" value="C:plasma membrane"/>
    <property type="evidence" value="ECO:0007669"/>
    <property type="project" value="UniProtKB-SubCell"/>
</dbReference>
<feature type="domain" description="MacB-like periplasmic core" evidence="8">
    <location>
        <begin position="479"/>
        <end position="685"/>
    </location>
</feature>
<keyword evidence="10" id="KW-1185">Reference proteome</keyword>
<dbReference type="RefSeq" id="WP_066789724.1">
    <property type="nucleotide sequence ID" value="NZ_LWQS01000071.1"/>
</dbReference>
<feature type="transmembrane region" description="Helical" evidence="6">
    <location>
        <begin position="355"/>
        <end position="377"/>
    </location>
</feature>
<accession>A0A178M608</accession>
<evidence type="ECO:0000259" key="7">
    <source>
        <dbReference type="Pfam" id="PF02687"/>
    </source>
</evidence>
<feature type="transmembrane region" description="Helical" evidence="6">
    <location>
        <begin position="251"/>
        <end position="275"/>
    </location>
</feature>
<feature type="transmembrane region" description="Helical" evidence="6">
    <location>
        <begin position="425"/>
        <end position="449"/>
    </location>
</feature>
<comment type="subcellular location">
    <subcellularLocation>
        <location evidence="1">Cell membrane</location>
        <topology evidence="1">Multi-pass membrane protein</topology>
    </subcellularLocation>
</comment>
<evidence type="ECO:0000256" key="1">
    <source>
        <dbReference type="ARBA" id="ARBA00004651"/>
    </source>
</evidence>
<protein>
    <submittedName>
        <fullName evidence="9">Permease</fullName>
    </submittedName>
</protein>
<dbReference type="Pfam" id="PF12704">
    <property type="entry name" value="MacB_PCD"/>
    <property type="match status" value="2"/>
</dbReference>
<comment type="caution">
    <text evidence="9">The sequence shown here is derived from an EMBL/GenBank/DDBJ whole genome shotgun (WGS) entry which is preliminary data.</text>
</comment>
<dbReference type="AlphaFoldDB" id="A0A178M608"/>
<gene>
    <name evidence="9" type="ORF">A6A03_03295</name>
</gene>
<keyword evidence="3 6" id="KW-0812">Transmembrane</keyword>
<feature type="transmembrane region" description="Helical" evidence="6">
    <location>
        <begin position="398"/>
        <end position="419"/>
    </location>
</feature>
<evidence type="ECO:0000313" key="10">
    <source>
        <dbReference type="Proteomes" id="UP000078287"/>
    </source>
</evidence>
<dbReference type="Proteomes" id="UP000078287">
    <property type="component" value="Unassembled WGS sequence"/>
</dbReference>
<dbReference type="Pfam" id="PF02687">
    <property type="entry name" value="FtsX"/>
    <property type="match status" value="2"/>
</dbReference>
<evidence type="ECO:0000256" key="3">
    <source>
        <dbReference type="ARBA" id="ARBA00022692"/>
    </source>
</evidence>
<feature type="domain" description="MacB-like periplasmic core" evidence="8">
    <location>
        <begin position="18"/>
        <end position="230"/>
    </location>
</feature>
<evidence type="ECO:0000256" key="5">
    <source>
        <dbReference type="ARBA" id="ARBA00023136"/>
    </source>
</evidence>
<dbReference type="OrthoDB" id="9780560at2"/>
<feature type="transmembrane region" description="Helical" evidence="6">
    <location>
        <begin position="809"/>
        <end position="828"/>
    </location>
</feature>
<dbReference type="InterPro" id="IPR003838">
    <property type="entry name" value="ABC3_permease_C"/>
</dbReference>
<evidence type="ECO:0000256" key="2">
    <source>
        <dbReference type="ARBA" id="ARBA00022475"/>
    </source>
</evidence>
<evidence type="ECO:0000256" key="6">
    <source>
        <dbReference type="SAM" id="Phobius"/>
    </source>
</evidence>
<dbReference type="InterPro" id="IPR038766">
    <property type="entry name" value="Membrane_comp_ABC_pdt"/>
</dbReference>
<feature type="transmembrane region" description="Helical" evidence="6">
    <location>
        <begin position="480"/>
        <end position="503"/>
    </location>
</feature>